<feature type="transmembrane region" description="Helical" evidence="2">
    <location>
        <begin position="362"/>
        <end position="379"/>
    </location>
</feature>
<feature type="transmembrane region" description="Helical" evidence="2">
    <location>
        <begin position="211"/>
        <end position="231"/>
    </location>
</feature>
<feature type="region of interest" description="Disordered" evidence="1">
    <location>
        <begin position="1"/>
        <end position="24"/>
    </location>
</feature>
<feature type="compositionally biased region" description="Acidic residues" evidence="1">
    <location>
        <begin position="821"/>
        <end position="832"/>
    </location>
</feature>
<feature type="transmembrane region" description="Helical" evidence="2">
    <location>
        <begin position="150"/>
        <end position="170"/>
    </location>
</feature>
<keyword evidence="2" id="KW-0812">Transmembrane</keyword>
<name>A0A6J6H8G7_9ZZZZ</name>
<keyword evidence="2" id="KW-1133">Transmembrane helix</keyword>
<organism evidence="3">
    <name type="scientific">freshwater metagenome</name>
    <dbReference type="NCBI Taxonomy" id="449393"/>
    <lineage>
        <taxon>unclassified sequences</taxon>
        <taxon>metagenomes</taxon>
        <taxon>ecological metagenomes</taxon>
    </lineage>
</organism>
<evidence type="ECO:0000256" key="2">
    <source>
        <dbReference type="SAM" id="Phobius"/>
    </source>
</evidence>
<gene>
    <name evidence="3" type="ORF">UFOPK1835_01010</name>
</gene>
<accession>A0A6J6H8G7</accession>
<feature type="transmembrane region" description="Helical" evidence="2">
    <location>
        <begin position="338"/>
        <end position="355"/>
    </location>
</feature>
<feature type="transmembrane region" description="Helical" evidence="2">
    <location>
        <begin position="243"/>
        <end position="268"/>
    </location>
</feature>
<dbReference type="EMBL" id="CAEZUP010000037">
    <property type="protein sequence ID" value="CAB4609851.1"/>
    <property type="molecule type" value="Genomic_DNA"/>
</dbReference>
<feature type="transmembrane region" description="Helical" evidence="2">
    <location>
        <begin position="120"/>
        <end position="143"/>
    </location>
</feature>
<proteinExistence type="predicted"/>
<evidence type="ECO:0000256" key="1">
    <source>
        <dbReference type="SAM" id="MobiDB-lite"/>
    </source>
</evidence>
<sequence>MDDLGPPPYDDEAAKPTTDPADPVVVGLGQAIDPPSRSATAARRAVSSFRRLGDWGIESWVTLGIVLSCVLFTFTQLSPSDVFSSSTPAGGDMGAHVWAPAYLRDHLLPSFRLTGWTPDWYAGFPAFHFYMVLPSLAIALLSFVLPYGIAFKLVAISGLLTLPVACWLFARLVRLPFPAPPLFAVAATAFLFDRSFSIYGGNIASTMAGEFAFSISLSFAIVFLGVVGRGLENGKHRALAAGLLALTGLCHLIPFLFAIAGAVVWLGVSAARRSGFRTRVWWLLSAGLVGVGLTAWWLVPFYLRSGYMNDMGWEKKTTYVDLLFQRKYLDPQLVNSPPIEWVLVLALLGVVMSIAWKRRGGAFLIGLAVMSALAFRFIPQTRLWNARLLPFWYLSLYLLAALGVAELGRTVATLFAKDPDRPSVLATVTTAVLGAFIAITAIAMPLRAMPNSIGIGPVKVELGGVSSSGSYDWLFLSTRDSSFIPSWARWNFSGYEGKPAYPEYHDIVETMDTLGQTQGCGRAMWEHEEQHDRYGTPMALMLLPFWTDGCIGSMEGLYFEASATTPYHFLNQDELSTGPSNAQRDLPYRPGAPSAEQFDLGVDHLQMFGVKYYMAISEPMIALGRANTSLKEVASSGPWVVFEVAGTELVTALDNNPAVLTGIDTAHGWLDAVVPWYLDKSQWNVWPSSGGPEDWQRITVGEQPSVVPTTPVAVTNVETGTDSISFDVSRPGTPILVKASYFPNWQASGADGPWRVGPNLMVVVPTSEHVSLHYGMTPIDYGSWLLTLLAIAALVALARLGTLAMPEPKPWFTRRSPDSTTEGDSDEPESGSDDGAGGTGGAGSIDAAIFDPTSSIIGDDQEQS</sequence>
<feature type="transmembrane region" description="Helical" evidence="2">
    <location>
        <begin position="424"/>
        <end position="446"/>
    </location>
</feature>
<protein>
    <submittedName>
        <fullName evidence="3">Unannotated protein</fullName>
    </submittedName>
</protein>
<evidence type="ECO:0000313" key="3">
    <source>
        <dbReference type="EMBL" id="CAB4609851.1"/>
    </source>
</evidence>
<keyword evidence="2" id="KW-0472">Membrane</keyword>
<reference evidence="3" key="1">
    <citation type="submission" date="2020-05" db="EMBL/GenBank/DDBJ databases">
        <authorList>
            <person name="Chiriac C."/>
            <person name="Salcher M."/>
            <person name="Ghai R."/>
            <person name="Kavagutti S V."/>
        </authorList>
    </citation>
    <scope>NUCLEOTIDE SEQUENCE</scope>
</reference>
<dbReference type="AlphaFoldDB" id="A0A6J6H8G7"/>
<feature type="transmembrane region" description="Helical" evidence="2">
    <location>
        <begin position="280"/>
        <end position="303"/>
    </location>
</feature>
<feature type="transmembrane region" description="Helical" evidence="2">
    <location>
        <begin position="391"/>
        <end position="412"/>
    </location>
</feature>
<feature type="transmembrane region" description="Helical" evidence="2">
    <location>
        <begin position="182"/>
        <end position="199"/>
    </location>
</feature>
<feature type="region of interest" description="Disordered" evidence="1">
    <location>
        <begin position="808"/>
        <end position="864"/>
    </location>
</feature>
<feature type="transmembrane region" description="Helical" evidence="2">
    <location>
        <begin position="60"/>
        <end position="78"/>
    </location>
</feature>
<feature type="transmembrane region" description="Helical" evidence="2">
    <location>
        <begin position="781"/>
        <end position="805"/>
    </location>
</feature>
<feature type="compositionally biased region" description="Gly residues" evidence="1">
    <location>
        <begin position="834"/>
        <end position="843"/>
    </location>
</feature>